<evidence type="ECO:0000256" key="5">
    <source>
        <dbReference type="ARBA" id="ARBA00022734"/>
    </source>
</evidence>
<dbReference type="GO" id="GO:0010185">
    <property type="term" value="P:regulation of cellular defense response"/>
    <property type="evidence" value="ECO:0007669"/>
    <property type="project" value="UniProtKB-ARBA"/>
</dbReference>
<keyword evidence="4" id="KW-0479">Metal-binding</keyword>
<dbReference type="GO" id="GO:0046872">
    <property type="term" value="F:metal ion binding"/>
    <property type="evidence" value="ECO:0007669"/>
    <property type="project" value="UniProtKB-KW"/>
</dbReference>
<feature type="transmembrane region" description="Helical" evidence="8">
    <location>
        <begin position="281"/>
        <end position="303"/>
    </location>
</feature>
<evidence type="ECO:0000256" key="6">
    <source>
        <dbReference type="ARBA" id="ARBA00022837"/>
    </source>
</evidence>
<feature type="signal peptide" evidence="9">
    <location>
        <begin position="1"/>
        <end position="17"/>
    </location>
</feature>
<keyword evidence="6" id="KW-0106">Calcium</keyword>
<keyword evidence="7" id="KW-1015">Disulfide bond</keyword>
<proteinExistence type="inferred from homology"/>
<organism evidence="11 12">
    <name type="scientific">Petromyzon marinus</name>
    <name type="common">Sea lamprey</name>
    <dbReference type="NCBI Taxonomy" id="7757"/>
    <lineage>
        <taxon>Eukaryota</taxon>
        <taxon>Metazoa</taxon>
        <taxon>Chordata</taxon>
        <taxon>Craniata</taxon>
        <taxon>Vertebrata</taxon>
        <taxon>Cyclostomata</taxon>
        <taxon>Hyperoartia</taxon>
        <taxon>Petromyzontiformes</taxon>
        <taxon>Petromyzontidae</taxon>
        <taxon>Petromyzon</taxon>
    </lineage>
</organism>
<dbReference type="InterPro" id="IPR036179">
    <property type="entry name" value="Ig-like_dom_sf"/>
</dbReference>
<dbReference type="GeneID" id="116946086"/>
<dbReference type="RefSeq" id="XP_032816813.1">
    <property type="nucleotide sequence ID" value="XM_032960922.1"/>
</dbReference>
<dbReference type="SMART" id="SM00607">
    <property type="entry name" value="FTP"/>
    <property type="match status" value="1"/>
</dbReference>
<dbReference type="Gene3D" id="2.60.120.260">
    <property type="entry name" value="Galactose-binding domain-like"/>
    <property type="match status" value="1"/>
</dbReference>
<evidence type="ECO:0000256" key="7">
    <source>
        <dbReference type="ARBA" id="ARBA00023157"/>
    </source>
</evidence>
<evidence type="ECO:0000313" key="11">
    <source>
        <dbReference type="Proteomes" id="UP001318040"/>
    </source>
</evidence>
<comment type="similarity">
    <text evidence="2">Belongs to the fucolectin family.</text>
</comment>
<dbReference type="GO" id="GO:0001868">
    <property type="term" value="P:regulation of complement activation, lectin pathway"/>
    <property type="evidence" value="ECO:0007669"/>
    <property type="project" value="UniProtKB-ARBA"/>
</dbReference>
<evidence type="ECO:0000256" key="2">
    <source>
        <dbReference type="ARBA" id="ARBA00010147"/>
    </source>
</evidence>
<dbReference type="Gene3D" id="2.60.40.10">
    <property type="entry name" value="Immunoglobulins"/>
    <property type="match status" value="1"/>
</dbReference>
<dbReference type="SUPFAM" id="SSF48726">
    <property type="entry name" value="Immunoglobulin"/>
    <property type="match status" value="1"/>
</dbReference>
<accession>A0AAJ7THN0</accession>
<dbReference type="PROSITE" id="PS50835">
    <property type="entry name" value="IG_LIKE"/>
    <property type="match status" value="1"/>
</dbReference>
<protein>
    <submittedName>
        <fullName evidence="12">Uncharacterized protein LOC116946086 isoform X1</fullName>
    </submittedName>
</protein>
<evidence type="ECO:0000256" key="8">
    <source>
        <dbReference type="SAM" id="Phobius"/>
    </source>
</evidence>
<name>A0AAJ7THN0_PETMA</name>
<dbReference type="InterPro" id="IPR051941">
    <property type="entry name" value="BG_Antigen-Binding_Lectin"/>
</dbReference>
<evidence type="ECO:0000256" key="4">
    <source>
        <dbReference type="ARBA" id="ARBA00022723"/>
    </source>
</evidence>
<dbReference type="InterPro" id="IPR013783">
    <property type="entry name" value="Ig-like_fold"/>
</dbReference>
<gene>
    <name evidence="12" type="primary">LOC116946086</name>
</gene>
<dbReference type="InterPro" id="IPR008979">
    <property type="entry name" value="Galactose-bd-like_sf"/>
</dbReference>
<keyword evidence="9" id="KW-0732">Signal</keyword>
<keyword evidence="8" id="KW-1133">Transmembrane helix</keyword>
<keyword evidence="8" id="KW-0472">Membrane</keyword>
<comment type="subunit">
    <text evidence="3">Homotrimer.</text>
</comment>
<feature type="chain" id="PRO_5042537838" evidence="9">
    <location>
        <begin position="18"/>
        <end position="381"/>
    </location>
</feature>
<keyword evidence="5" id="KW-0430">Lectin</keyword>
<comment type="function">
    <text evidence="1">Acts as a defensive agent. Recognizes blood group fucosylated oligosaccharides including A, B, H and Lewis B-type antigens. Does not recognize Lewis A antigen and has low affinity for monovalent haptens.</text>
</comment>
<dbReference type="InterPro" id="IPR006585">
    <property type="entry name" value="FTP1"/>
</dbReference>
<dbReference type="Pfam" id="PF13895">
    <property type="entry name" value="Ig_2"/>
    <property type="match status" value="1"/>
</dbReference>
<sequence length="381" mass="42899">MLLQVIFCAVAFDLTWAKEENYTGAILSSNWALHKNAEHSSTWIGDDNYPHVKWQANKSVDGVAVQDFPYCSHTNPNNNTQHWWRVDLVNIVKVDWVNITNRILPLGKRLKTFRIIPKNDTDSQNVTCGEHNFDSEKHKWMMFHCGEYARYLEIQVVEWNQVYNMDQCSLTLCEVEIYSELISPPEISMEPAGPHVASGTPVQLRCRSLNGSAPLGYSLLRDGLPVATAWASEPGPARFHLTVSGETAGEYRCQVRGEKHAQQVNGTNSLTLAVASDKLKVFVIMAGMTAFLIIIFVIICCYVRHPKGEAKVPCNQQIIVEGWCEDNQRNPNSSADEVESEVNYAQVQFTRTPKNAEEDGPKVNLNTDEIMYAALDFKTTS</sequence>
<dbReference type="InterPro" id="IPR007110">
    <property type="entry name" value="Ig-like_dom"/>
</dbReference>
<dbReference type="Pfam" id="PF22633">
    <property type="entry name" value="F5_F8_type_C_2"/>
    <property type="match status" value="1"/>
</dbReference>
<evidence type="ECO:0000313" key="12">
    <source>
        <dbReference type="RefSeq" id="XP_032816813.1"/>
    </source>
</evidence>
<keyword evidence="8" id="KW-0812">Transmembrane</keyword>
<reference evidence="12" key="1">
    <citation type="submission" date="2025-08" db="UniProtKB">
        <authorList>
            <consortium name="RefSeq"/>
        </authorList>
    </citation>
    <scope>IDENTIFICATION</scope>
    <source>
        <tissue evidence="12">Sperm</tissue>
    </source>
</reference>
<dbReference type="SUPFAM" id="SSF49785">
    <property type="entry name" value="Galactose-binding domain-like"/>
    <property type="match status" value="1"/>
</dbReference>
<feature type="domain" description="Ig-like" evidence="10">
    <location>
        <begin position="185"/>
        <end position="265"/>
    </location>
</feature>
<dbReference type="PANTHER" id="PTHR45713">
    <property type="entry name" value="FTP DOMAIN-CONTAINING PROTEIN"/>
    <property type="match status" value="1"/>
</dbReference>
<dbReference type="KEGG" id="pmrn:116946086"/>
<evidence type="ECO:0000256" key="1">
    <source>
        <dbReference type="ARBA" id="ARBA00002219"/>
    </source>
</evidence>
<keyword evidence="11" id="KW-1185">Reference proteome</keyword>
<evidence type="ECO:0000256" key="9">
    <source>
        <dbReference type="SAM" id="SignalP"/>
    </source>
</evidence>
<dbReference type="PANTHER" id="PTHR45713:SF6">
    <property type="entry name" value="F5_8 TYPE C DOMAIN-CONTAINING PROTEIN"/>
    <property type="match status" value="1"/>
</dbReference>
<dbReference type="AlphaFoldDB" id="A0AAJ7THN0"/>
<dbReference type="GO" id="GO:0042806">
    <property type="term" value="F:fucose binding"/>
    <property type="evidence" value="ECO:0007669"/>
    <property type="project" value="UniProtKB-ARBA"/>
</dbReference>
<evidence type="ECO:0000256" key="3">
    <source>
        <dbReference type="ARBA" id="ARBA00011233"/>
    </source>
</evidence>
<dbReference type="Proteomes" id="UP001318040">
    <property type="component" value="Chromosome 26"/>
</dbReference>
<evidence type="ECO:0000259" key="10">
    <source>
        <dbReference type="PROSITE" id="PS50835"/>
    </source>
</evidence>